<protein>
    <submittedName>
        <fullName evidence="1">HEAT repeat-containing protein 6</fullName>
    </submittedName>
</protein>
<proteinExistence type="predicted"/>
<evidence type="ECO:0000313" key="2">
    <source>
        <dbReference type="Proteomes" id="UP001060215"/>
    </source>
</evidence>
<organism evidence="1 2">
    <name type="scientific">Camellia lanceoleosa</name>
    <dbReference type="NCBI Taxonomy" id="1840588"/>
    <lineage>
        <taxon>Eukaryota</taxon>
        <taxon>Viridiplantae</taxon>
        <taxon>Streptophyta</taxon>
        <taxon>Embryophyta</taxon>
        <taxon>Tracheophyta</taxon>
        <taxon>Spermatophyta</taxon>
        <taxon>Magnoliopsida</taxon>
        <taxon>eudicotyledons</taxon>
        <taxon>Gunneridae</taxon>
        <taxon>Pentapetalae</taxon>
        <taxon>asterids</taxon>
        <taxon>Ericales</taxon>
        <taxon>Theaceae</taxon>
        <taxon>Camellia</taxon>
    </lineage>
</organism>
<gene>
    <name evidence="1" type="ORF">LOK49_LG09G02442</name>
</gene>
<sequence length="174" mass="19411">MGITSLVFSLLPKEKQDFILTSSVNTALNEEFSSVRSAACHAFGVITCFPQITQSVEILGKFIHAADINTRDPLVLVRITASWALANICDSLYHCNNIVTSKRCFVDLKVTAYLIVLLIECSLPLTKDSDKVMIKELKMLYDDSRSNSCIEHAIGIIEEEKAPENLSKKSLQYH</sequence>
<evidence type="ECO:0000313" key="1">
    <source>
        <dbReference type="EMBL" id="KAI8001690.1"/>
    </source>
</evidence>
<accession>A0ACC0GKT0</accession>
<reference evidence="1 2" key="1">
    <citation type="journal article" date="2022" name="Plant J.">
        <title>Chromosome-level genome of Camellia lanceoleosa provides a valuable resource for understanding genome evolution and self-incompatibility.</title>
        <authorList>
            <person name="Gong W."/>
            <person name="Xiao S."/>
            <person name="Wang L."/>
            <person name="Liao Z."/>
            <person name="Chang Y."/>
            <person name="Mo W."/>
            <person name="Hu G."/>
            <person name="Li W."/>
            <person name="Zhao G."/>
            <person name="Zhu H."/>
            <person name="Hu X."/>
            <person name="Ji K."/>
            <person name="Xiang X."/>
            <person name="Song Q."/>
            <person name="Yuan D."/>
            <person name="Jin S."/>
            <person name="Zhang L."/>
        </authorList>
    </citation>
    <scope>NUCLEOTIDE SEQUENCE [LARGE SCALE GENOMIC DNA]</scope>
    <source>
        <strain evidence="1">SQ_2022a</strain>
    </source>
</reference>
<dbReference type="Proteomes" id="UP001060215">
    <property type="component" value="Chromosome 8"/>
</dbReference>
<name>A0ACC0GKT0_9ERIC</name>
<keyword evidence="2" id="KW-1185">Reference proteome</keyword>
<dbReference type="EMBL" id="CM045765">
    <property type="protein sequence ID" value="KAI8001690.1"/>
    <property type="molecule type" value="Genomic_DNA"/>
</dbReference>
<comment type="caution">
    <text evidence="1">The sequence shown here is derived from an EMBL/GenBank/DDBJ whole genome shotgun (WGS) entry which is preliminary data.</text>
</comment>